<evidence type="ECO:0000256" key="2">
    <source>
        <dbReference type="ARBA" id="ARBA00023125"/>
    </source>
</evidence>
<protein>
    <submittedName>
        <fullName evidence="5">MarR family transcriptional regulator</fullName>
    </submittedName>
</protein>
<keyword evidence="3" id="KW-0804">Transcription</keyword>
<evidence type="ECO:0000313" key="6">
    <source>
        <dbReference type="Proteomes" id="UP000428260"/>
    </source>
</evidence>
<keyword evidence="1" id="KW-0805">Transcription regulation</keyword>
<dbReference type="GO" id="GO:0003700">
    <property type="term" value="F:DNA-binding transcription factor activity"/>
    <property type="evidence" value="ECO:0007669"/>
    <property type="project" value="InterPro"/>
</dbReference>
<evidence type="ECO:0000256" key="1">
    <source>
        <dbReference type="ARBA" id="ARBA00023015"/>
    </source>
</evidence>
<dbReference type="InterPro" id="IPR000835">
    <property type="entry name" value="HTH_MarR-typ"/>
</dbReference>
<dbReference type="PROSITE" id="PS50995">
    <property type="entry name" value="HTH_MARR_2"/>
    <property type="match status" value="1"/>
</dbReference>
<dbReference type="AlphaFoldDB" id="A0A6I6JPZ6"/>
<gene>
    <name evidence="5" type="ORF">GM418_00505</name>
</gene>
<dbReference type="Pfam" id="PF01047">
    <property type="entry name" value="MarR"/>
    <property type="match status" value="1"/>
</dbReference>
<dbReference type="SUPFAM" id="SSF46785">
    <property type="entry name" value="Winged helix' DNA-binding domain"/>
    <property type="match status" value="1"/>
</dbReference>
<evidence type="ECO:0000259" key="4">
    <source>
        <dbReference type="PROSITE" id="PS50995"/>
    </source>
</evidence>
<dbReference type="Gene3D" id="1.10.10.10">
    <property type="entry name" value="Winged helix-like DNA-binding domain superfamily/Winged helix DNA-binding domain"/>
    <property type="match status" value="1"/>
</dbReference>
<dbReference type="SMART" id="SM00347">
    <property type="entry name" value="HTH_MARR"/>
    <property type="match status" value="1"/>
</dbReference>
<name>A0A6I6JPZ6_9BACT</name>
<dbReference type="InterPro" id="IPR036388">
    <property type="entry name" value="WH-like_DNA-bd_sf"/>
</dbReference>
<dbReference type="KEGG" id="mcos:GM418_00505"/>
<organism evidence="5 6">
    <name type="scientific">Maribellus comscasis</name>
    <dbReference type="NCBI Taxonomy" id="2681766"/>
    <lineage>
        <taxon>Bacteria</taxon>
        <taxon>Pseudomonadati</taxon>
        <taxon>Bacteroidota</taxon>
        <taxon>Bacteroidia</taxon>
        <taxon>Marinilabiliales</taxon>
        <taxon>Prolixibacteraceae</taxon>
        <taxon>Maribellus</taxon>
    </lineage>
</organism>
<dbReference type="RefSeq" id="WP_158862115.1">
    <property type="nucleotide sequence ID" value="NZ_CP046401.1"/>
</dbReference>
<dbReference type="PANTHER" id="PTHR42756:SF1">
    <property type="entry name" value="TRANSCRIPTIONAL REPRESSOR OF EMRAB OPERON"/>
    <property type="match status" value="1"/>
</dbReference>
<feature type="domain" description="HTH marR-type" evidence="4">
    <location>
        <begin position="10"/>
        <end position="142"/>
    </location>
</feature>
<dbReference type="EMBL" id="CP046401">
    <property type="protein sequence ID" value="QGY42187.1"/>
    <property type="molecule type" value="Genomic_DNA"/>
</dbReference>
<evidence type="ECO:0000313" key="5">
    <source>
        <dbReference type="EMBL" id="QGY42187.1"/>
    </source>
</evidence>
<dbReference type="InterPro" id="IPR011991">
    <property type="entry name" value="ArsR-like_HTH"/>
</dbReference>
<sequence>MFGSEEENNRRSVGKHIGFLSRAAHRYLKHSFKDYSIGHAQVLTLHFISRNNGLNQNELGHYLNLDKSSVTSQLNILEKNGYVIRKPDKNDFRGRRIFITEKTKALQPKLYERFSEWSKILLDGFTKEEIEFIYSFLGKMITNANKAFGEFNNNEKKK</sequence>
<dbReference type="PANTHER" id="PTHR42756">
    <property type="entry name" value="TRANSCRIPTIONAL REGULATOR, MARR"/>
    <property type="match status" value="1"/>
</dbReference>
<accession>A0A6I6JPZ6</accession>
<dbReference type="PRINTS" id="PR00598">
    <property type="entry name" value="HTHMARR"/>
</dbReference>
<keyword evidence="6" id="KW-1185">Reference proteome</keyword>
<dbReference type="CDD" id="cd00090">
    <property type="entry name" value="HTH_ARSR"/>
    <property type="match status" value="1"/>
</dbReference>
<evidence type="ECO:0000256" key="3">
    <source>
        <dbReference type="ARBA" id="ARBA00023163"/>
    </source>
</evidence>
<dbReference type="Proteomes" id="UP000428260">
    <property type="component" value="Chromosome"/>
</dbReference>
<reference evidence="5 6" key="1">
    <citation type="submission" date="2019-11" db="EMBL/GenBank/DDBJ databases">
        <authorList>
            <person name="Zheng R.K."/>
            <person name="Sun C.M."/>
        </authorList>
    </citation>
    <scope>NUCLEOTIDE SEQUENCE [LARGE SCALE GENOMIC DNA]</scope>
    <source>
        <strain evidence="5 6">WC007</strain>
    </source>
</reference>
<dbReference type="InterPro" id="IPR036390">
    <property type="entry name" value="WH_DNA-bd_sf"/>
</dbReference>
<dbReference type="GO" id="GO:0003677">
    <property type="term" value="F:DNA binding"/>
    <property type="evidence" value="ECO:0007669"/>
    <property type="project" value="UniProtKB-KW"/>
</dbReference>
<keyword evidence="2" id="KW-0238">DNA-binding</keyword>
<proteinExistence type="predicted"/>